<dbReference type="PANTHER" id="PTHR28087:SF1">
    <property type="entry name" value="ATPASE SYNTHESIS PROTEIN 25, MITOCHONDRIAL"/>
    <property type="match status" value="1"/>
</dbReference>
<evidence type="ECO:0000256" key="5">
    <source>
        <dbReference type="ARBA" id="ARBA00022946"/>
    </source>
</evidence>
<evidence type="ECO:0000256" key="9">
    <source>
        <dbReference type="SAM" id="MobiDB-lite"/>
    </source>
</evidence>
<protein>
    <recommendedName>
        <fullName evidence="8">ATPase synthesis protein 25</fullName>
    </recommendedName>
</protein>
<dbReference type="FunFam" id="3.30.460.10:FF:000044">
    <property type="entry name" value="ATPase synthesis protein 25, mitochondrial"/>
    <property type="match status" value="1"/>
</dbReference>
<dbReference type="InterPro" id="IPR043519">
    <property type="entry name" value="NT_sf"/>
</dbReference>
<dbReference type="GO" id="GO:0048255">
    <property type="term" value="P:mRNA stabilization"/>
    <property type="evidence" value="ECO:0007669"/>
    <property type="project" value="TreeGrafter"/>
</dbReference>
<evidence type="ECO:0000256" key="7">
    <source>
        <dbReference type="ARBA" id="ARBA00023136"/>
    </source>
</evidence>
<dbReference type="GO" id="GO:0140053">
    <property type="term" value="P:mitochondrial gene expression"/>
    <property type="evidence" value="ECO:0007669"/>
    <property type="project" value="UniProtKB-UniRule"/>
</dbReference>
<dbReference type="GO" id="GO:0005743">
    <property type="term" value="C:mitochondrial inner membrane"/>
    <property type="evidence" value="ECO:0007669"/>
    <property type="project" value="UniProtKB-SubCell"/>
</dbReference>
<dbReference type="InterPro" id="IPR040152">
    <property type="entry name" value="Atp25"/>
</dbReference>
<dbReference type="Gene3D" id="3.30.460.10">
    <property type="entry name" value="Beta Polymerase, domain 2"/>
    <property type="match status" value="1"/>
</dbReference>
<dbReference type="PANTHER" id="PTHR28087">
    <property type="entry name" value="ATPASE SYNTHESIS PROTEIN 25, MITOCHONDRIAL"/>
    <property type="match status" value="1"/>
</dbReference>
<proteinExistence type="inferred from homology"/>
<comment type="subcellular location">
    <subcellularLocation>
        <location evidence="2 8">Mitochondrion inner membrane</location>
        <topology evidence="2 8">Peripheral membrane protein</topology>
        <orientation evidence="2 8">Matrix side</orientation>
    </subcellularLocation>
</comment>
<evidence type="ECO:0000256" key="3">
    <source>
        <dbReference type="ARBA" id="ARBA00010787"/>
    </source>
</evidence>
<sequence length="420" mass="45957">MSLSRVTASSFGCHACWSAVAYSLLSANGAVPPRASWTAPVASPAKPPQRPFTSGLRRQDERDTATASPSAAEDPPHAFINTGPTPLASAGPSTPAESSSVAPSTAAIAPTTPIPWYLQNRPTPTPQQPALIPALPHHPPPLLEPLLEYLSVTAGLDDLTLLDLRHLDPPPALGPKLIMLIGTARSEKHLHVAADRFCRYLRRTYSLRPNPDGLLGRNELKIKLRRKAKRMKMLANVGGAEQEGNMDDGIRTGWICCTVGKLEAHPEDTEMPGDNVEEFVGFRDIKPGVNVVVQMFTEEKRDEIDLETLWGGVLRTHDRQGKKAEEELKQLYEEDVVENDHVEIIETKETEEEAERQTESEARPIPEPVVSDSPTPKSRPLSPLQQFVQPKPSAGDFFPPASNSSSVQQIRRIHSIGLRG</sequence>
<comment type="function">
    <text evidence="8">Mitochondrial mRNA stabilization factor.</text>
</comment>
<evidence type="ECO:0000256" key="4">
    <source>
        <dbReference type="ARBA" id="ARBA00022792"/>
    </source>
</evidence>
<accession>A0A7C8I5M9</accession>
<keyword evidence="11" id="KW-1185">Reference proteome</keyword>
<dbReference type="OrthoDB" id="107372at2759"/>
<keyword evidence="5 8" id="KW-0809">Transit peptide</keyword>
<feature type="compositionally biased region" description="Basic and acidic residues" evidence="9">
    <location>
        <begin position="355"/>
        <end position="364"/>
    </location>
</feature>
<evidence type="ECO:0000256" key="1">
    <source>
        <dbReference type="ARBA" id="ARBA00003470"/>
    </source>
</evidence>
<reference evidence="10 11" key="1">
    <citation type="submission" date="2020-01" db="EMBL/GenBank/DDBJ databases">
        <authorList>
            <consortium name="DOE Joint Genome Institute"/>
            <person name="Haridas S."/>
            <person name="Albert R."/>
            <person name="Binder M."/>
            <person name="Bloem J."/>
            <person name="Labutti K."/>
            <person name="Salamov A."/>
            <person name="Andreopoulos B."/>
            <person name="Baker S.E."/>
            <person name="Barry K."/>
            <person name="Bills G."/>
            <person name="Bluhm B.H."/>
            <person name="Cannon C."/>
            <person name="Castanera R."/>
            <person name="Culley D.E."/>
            <person name="Daum C."/>
            <person name="Ezra D."/>
            <person name="Gonzalez J.B."/>
            <person name="Henrissat B."/>
            <person name="Kuo A."/>
            <person name="Liang C."/>
            <person name="Lipzen A."/>
            <person name="Lutzoni F."/>
            <person name="Magnuson J."/>
            <person name="Mondo S."/>
            <person name="Nolan M."/>
            <person name="Ohm R."/>
            <person name="Pangilinan J."/>
            <person name="Park H.-J.H."/>
            <person name="Ramirez L."/>
            <person name="Alfaro M."/>
            <person name="Sun H."/>
            <person name="Tritt A."/>
            <person name="Yoshinaga Y."/>
            <person name="Zwiers L.-H.L."/>
            <person name="Turgeon B.G."/>
            <person name="Goodwin S.B."/>
            <person name="Spatafora J.W."/>
            <person name="Crous P.W."/>
            <person name="Grigoriev I.V."/>
        </authorList>
    </citation>
    <scope>NUCLEOTIDE SEQUENCE [LARGE SCALE GENOMIC DNA]</scope>
    <source>
        <strain evidence="10 11">CBS 611.86</strain>
    </source>
</reference>
<organism evidence="10 11">
    <name type="scientific">Massariosphaeria phaeospora</name>
    <dbReference type="NCBI Taxonomy" id="100035"/>
    <lineage>
        <taxon>Eukaryota</taxon>
        <taxon>Fungi</taxon>
        <taxon>Dikarya</taxon>
        <taxon>Ascomycota</taxon>
        <taxon>Pezizomycotina</taxon>
        <taxon>Dothideomycetes</taxon>
        <taxon>Pleosporomycetidae</taxon>
        <taxon>Pleosporales</taxon>
        <taxon>Pleosporales incertae sedis</taxon>
        <taxon>Massariosphaeria</taxon>
    </lineage>
</organism>
<dbReference type="EMBL" id="JAADJZ010000011">
    <property type="protein sequence ID" value="KAF2871437.1"/>
    <property type="molecule type" value="Genomic_DNA"/>
</dbReference>
<evidence type="ECO:0000256" key="6">
    <source>
        <dbReference type="ARBA" id="ARBA00023128"/>
    </source>
</evidence>
<keyword evidence="6 8" id="KW-0496">Mitochondrion</keyword>
<name>A0A7C8I5M9_9PLEO</name>
<keyword evidence="4 8" id="KW-0999">Mitochondrion inner membrane</keyword>
<dbReference type="AlphaFoldDB" id="A0A7C8I5M9"/>
<comment type="caution">
    <text evidence="10">The sequence shown here is derived from an EMBL/GenBank/DDBJ whole genome shotgun (WGS) entry which is preliminary data.</text>
</comment>
<dbReference type="Proteomes" id="UP000481861">
    <property type="component" value="Unassembled WGS sequence"/>
</dbReference>
<comment type="function">
    <text evidence="1">Probable mitochondrial mRNA stabilization factor.</text>
</comment>
<keyword evidence="7 8" id="KW-0472">Membrane</keyword>
<comment type="similarity">
    <text evidence="3 8">Belongs to the ATP25 family.</text>
</comment>
<evidence type="ECO:0000256" key="8">
    <source>
        <dbReference type="RuleBase" id="RU367062"/>
    </source>
</evidence>
<evidence type="ECO:0000313" key="10">
    <source>
        <dbReference type="EMBL" id="KAF2871437.1"/>
    </source>
</evidence>
<evidence type="ECO:0000313" key="11">
    <source>
        <dbReference type="Proteomes" id="UP000481861"/>
    </source>
</evidence>
<feature type="region of interest" description="Disordered" evidence="9">
    <location>
        <begin position="36"/>
        <end position="105"/>
    </location>
</feature>
<gene>
    <name evidence="10" type="ORF">BDV95DRAFT_572037</name>
</gene>
<evidence type="ECO:0000256" key="2">
    <source>
        <dbReference type="ARBA" id="ARBA00004443"/>
    </source>
</evidence>
<feature type="region of interest" description="Disordered" evidence="9">
    <location>
        <begin position="345"/>
        <end position="420"/>
    </location>
</feature>